<organism evidence="1 2">
    <name type="scientific">Faecalicatena acetigenes</name>
    <dbReference type="NCBI Taxonomy" id="2981790"/>
    <lineage>
        <taxon>Bacteria</taxon>
        <taxon>Bacillati</taxon>
        <taxon>Bacillota</taxon>
        <taxon>Clostridia</taxon>
        <taxon>Lachnospirales</taxon>
        <taxon>Lachnospiraceae</taxon>
        <taxon>Faecalicatena</taxon>
    </lineage>
</organism>
<keyword evidence="2" id="KW-1185">Reference proteome</keyword>
<dbReference type="EMBL" id="JAOQJX010000015">
    <property type="protein sequence ID" value="MCU6748057.1"/>
    <property type="molecule type" value="Genomic_DNA"/>
</dbReference>
<evidence type="ECO:0000313" key="1">
    <source>
        <dbReference type="EMBL" id="MCU6748057.1"/>
    </source>
</evidence>
<evidence type="ECO:0000313" key="2">
    <source>
        <dbReference type="Proteomes" id="UP001652394"/>
    </source>
</evidence>
<dbReference type="RefSeq" id="WP_267304163.1">
    <property type="nucleotide sequence ID" value="NZ_JAOQJX010000015.1"/>
</dbReference>
<gene>
    <name evidence="1" type="ORF">OCV51_10405</name>
</gene>
<name>A0ABT2TCU1_9FIRM</name>
<accession>A0ABT2TCU1</accession>
<reference evidence="1 2" key="1">
    <citation type="journal article" date="2021" name="ISME Commun">
        <title>Automated analysis of genomic sequences facilitates high-throughput and comprehensive description of bacteria.</title>
        <authorList>
            <person name="Hitch T.C.A."/>
        </authorList>
    </citation>
    <scope>NUCLEOTIDE SEQUENCE [LARGE SCALE GENOMIC DNA]</scope>
    <source>
        <strain evidence="1 2">H2_18</strain>
    </source>
</reference>
<comment type="caution">
    <text evidence="1">The sequence shown here is derived from an EMBL/GenBank/DDBJ whole genome shotgun (WGS) entry which is preliminary data.</text>
</comment>
<protein>
    <submittedName>
        <fullName evidence="1">Uncharacterized protein</fullName>
    </submittedName>
</protein>
<proteinExistence type="predicted"/>
<sequence length="235" mass="26888">MAYLRFLNSQKIYKTKVVPSGNIVTLKFDNEKEVSTAGFDLFLDEKCEVNIGDNFYHNFKTIYRNDDTTAEYNGYQLSNDGSVYIDPEPPEPYEPTLQEAVEQKVAEMESEQSVTIQNGVDVQLSNGNTEHFTLTAYDQISLMGLQTQVIQGSENIPWHTSNQDEHCKYYSNTDMALIVSKAMEFVTYHVTYLRDLRIYIRSLKTKEEVASIFYGTIIPEEYQSHPLADLLAANV</sequence>
<dbReference type="Proteomes" id="UP001652394">
    <property type="component" value="Unassembled WGS sequence"/>
</dbReference>